<evidence type="ECO:0000256" key="3">
    <source>
        <dbReference type="ARBA" id="ARBA00004271"/>
    </source>
</evidence>
<keyword evidence="11 13" id="KW-0186">Copper</keyword>
<dbReference type="InterPro" id="IPR017761">
    <property type="entry name" value="Laccase"/>
</dbReference>
<dbReference type="PANTHER" id="PTHR11709">
    <property type="entry name" value="MULTI-COPPER OXIDASE"/>
    <property type="match status" value="1"/>
</dbReference>
<dbReference type="SUPFAM" id="SSF49503">
    <property type="entry name" value="Cupredoxins"/>
    <property type="match status" value="3"/>
</dbReference>
<evidence type="ECO:0000256" key="6">
    <source>
        <dbReference type="ARBA" id="ARBA00022523"/>
    </source>
</evidence>
<dbReference type="InterPro" id="IPR011706">
    <property type="entry name" value="Cu-oxidase_C"/>
</dbReference>
<dbReference type="GO" id="GO:0052716">
    <property type="term" value="F:hydroquinone:oxygen oxidoreductase activity"/>
    <property type="evidence" value="ECO:0007669"/>
    <property type="project" value="UniProtKB-EC"/>
</dbReference>
<dbReference type="GO" id="GO:0048046">
    <property type="term" value="C:apoplast"/>
    <property type="evidence" value="ECO:0007669"/>
    <property type="project" value="UniProtKB-SubCell"/>
</dbReference>
<keyword evidence="18" id="KW-1185">Reference proteome</keyword>
<dbReference type="CDD" id="cd13897">
    <property type="entry name" value="CuRO_3_LCC_plant"/>
    <property type="match status" value="1"/>
</dbReference>
<accession>A0A843UQ62</accession>
<dbReference type="InterPro" id="IPR001117">
    <property type="entry name" value="Cu-oxidase_2nd"/>
</dbReference>
<comment type="subcellular location">
    <subcellularLocation>
        <location evidence="3 13">Secreted</location>
        <location evidence="3 13">Extracellular space</location>
        <location evidence="3 13">Apoplast</location>
    </subcellularLocation>
</comment>
<dbReference type="InterPro" id="IPR034285">
    <property type="entry name" value="CuRO_2_LCC"/>
</dbReference>
<dbReference type="InterPro" id="IPR034289">
    <property type="entry name" value="CuRO_3_LCC"/>
</dbReference>
<comment type="caution">
    <text evidence="17">The sequence shown here is derived from an EMBL/GenBank/DDBJ whole genome shotgun (WGS) entry which is preliminary data.</text>
</comment>
<sequence length="542" mass="60090">MQVQTTRITKLCHTKDIVTINGMLPGPVLYAREGDHVVVKVTNETPHNATIHWHGVRQMLSCWADGPAYITQCPIQAGQAYTYRFTLADQRGTLLWHAHVSWLRATVYGAIVIYPKPGVPYPFPHPYEEHIIILGDYWNKDAVQLERQILDSGGAAPPADAFTINGHPGPFYNCSTNDVYQLRVVPGKTYLFRIINAALNMENFFTIAGHKMTVVEADADYTKPFTVDRVMLAPGQTMNALVHADQPTGRYHMAMGPYQSARNVAFQSIPAVAYLQYAGRAGGHFDAAAPLLIRPAQLPKFNDNLLVKRNTDALRSLQATHLPLEINRNLFFTIGLNAEACLRPAPNQNCQGTNTSVFAASMNNVSFVQPSISVLQAYYDRIRGRVFTDDFPGVPLRVYDFVNGAPNRAPVDTQSVNDTKVFVLEYGDRVQLVLQDTGTITTENHPMHLHGYSFYVVGNGKGNFNPRTARLNLVDPPYVNTIAVPVGGWSAIRFVADNPGAWFMHCHLDIHLSWGLSMVFIVKDGKGPSETLPPPPADLPRC</sequence>
<keyword evidence="12 13" id="KW-0439">Lignin degradation</keyword>
<dbReference type="Proteomes" id="UP000652761">
    <property type="component" value="Unassembled WGS sequence"/>
</dbReference>
<keyword evidence="6 13" id="KW-0052">Apoplast</keyword>
<comment type="catalytic activity">
    <reaction evidence="1 13">
        <text>4 hydroquinone + O2 = 4 benzosemiquinone + 2 H2O</text>
        <dbReference type="Rhea" id="RHEA:11276"/>
        <dbReference type="ChEBI" id="CHEBI:15377"/>
        <dbReference type="ChEBI" id="CHEBI:15379"/>
        <dbReference type="ChEBI" id="CHEBI:17594"/>
        <dbReference type="ChEBI" id="CHEBI:17977"/>
        <dbReference type="EC" id="1.10.3.2"/>
    </reaction>
</comment>
<dbReference type="PROSITE" id="PS00080">
    <property type="entry name" value="MULTICOPPER_OXIDASE2"/>
    <property type="match status" value="1"/>
</dbReference>
<keyword evidence="8 13" id="KW-0479">Metal-binding</keyword>
<dbReference type="CDD" id="cd13875">
    <property type="entry name" value="CuRO_2_LCC_plant"/>
    <property type="match status" value="1"/>
</dbReference>
<dbReference type="Pfam" id="PF07731">
    <property type="entry name" value="Cu-oxidase_2"/>
    <property type="match status" value="1"/>
</dbReference>
<reference evidence="17" key="1">
    <citation type="submission" date="2017-07" db="EMBL/GenBank/DDBJ databases">
        <title>Taro Niue Genome Assembly and Annotation.</title>
        <authorList>
            <person name="Atibalentja N."/>
            <person name="Keating K."/>
            <person name="Fields C.J."/>
        </authorList>
    </citation>
    <scope>NUCLEOTIDE SEQUENCE</scope>
    <source>
        <strain evidence="17">Niue_2</strain>
        <tissue evidence="17">Leaf</tissue>
    </source>
</reference>
<dbReference type="AlphaFoldDB" id="A0A843UQ62"/>
<comment type="cofactor">
    <cofactor evidence="13">
        <name>Cu cation</name>
        <dbReference type="ChEBI" id="CHEBI:23378"/>
    </cofactor>
    <text evidence="13">Binds 4 Cu cations per monomer.</text>
</comment>
<dbReference type="OrthoDB" id="2121828at2759"/>
<evidence type="ECO:0000313" key="17">
    <source>
        <dbReference type="EMBL" id="MQL83053.1"/>
    </source>
</evidence>
<keyword evidence="9 13" id="KW-0677">Repeat</keyword>
<dbReference type="Pfam" id="PF00394">
    <property type="entry name" value="Cu-oxidase"/>
    <property type="match status" value="1"/>
</dbReference>
<keyword evidence="7 13" id="KW-0964">Secreted</keyword>
<evidence type="ECO:0000313" key="18">
    <source>
        <dbReference type="Proteomes" id="UP000652761"/>
    </source>
</evidence>
<comment type="similarity">
    <text evidence="4 13">Belongs to the multicopper oxidase family.</text>
</comment>
<evidence type="ECO:0000256" key="1">
    <source>
        <dbReference type="ARBA" id="ARBA00000349"/>
    </source>
</evidence>
<dbReference type="PROSITE" id="PS00079">
    <property type="entry name" value="MULTICOPPER_OXIDASE1"/>
    <property type="match status" value="1"/>
</dbReference>
<evidence type="ECO:0000256" key="7">
    <source>
        <dbReference type="ARBA" id="ARBA00022525"/>
    </source>
</evidence>
<evidence type="ECO:0000256" key="9">
    <source>
        <dbReference type="ARBA" id="ARBA00022737"/>
    </source>
</evidence>
<evidence type="ECO:0000256" key="12">
    <source>
        <dbReference type="ARBA" id="ARBA00023185"/>
    </source>
</evidence>
<proteinExistence type="inferred from homology"/>
<dbReference type="EC" id="1.10.3.2" evidence="5 13"/>
<evidence type="ECO:0000256" key="10">
    <source>
        <dbReference type="ARBA" id="ARBA00023002"/>
    </source>
</evidence>
<dbReference type="NCBIfam" id="TIGR03389">
    <property type="entry name" value="laccase"/>
    <property type="match status" value="1"/>
</dbReference>
<feature type="domain" description="Plastocyanin-like" evidence="14">
    <location>
        <begin position="128"/>
        <end position="279"/>
    </location>
</feature>
<dbReference type="InterPro" id="IPR002355">
    <property type="entry name" value="Cu_oxidase_Cu_BS"/>
</dbReference>
<feature type="domain" description="Plastocyanin-like" evidence="16">
    <location>
        <begin position="3"/>
        <end position="116"/>
    </location>
</feature>
<dbReference type="EMBL" id="NMUH01000670">
    <property type="protein sequence ID" value="MQL83053.1"/>
    <property type="molecule type" value="Genomic_DNA"/>
</dbReference>
<feature type="domain" description="Plastocyanin-like" evidence="15">
    <location>
        <begin position="413"/>
        <end position="525"/>
    </location>
</feature>
<dbReference type="Pfam" id="PF07732">
    <property type="entry name" value="Cu-oxidase_3"/>
    <property type="match status" value="1"/>
</dbReference>
<evidence type="ECO:0000256" key="5">
    <source>
        <dbReference type="ARBA" id="ARBA00012297"/>
    </source>
</evidence>
<evidence type="ECO:0000259" key="15">
    <source>
        <dbReference type="Pfam" id="PF07731"/>
    </source>
</evidence>
<dbReference type="InterPro" id="IPR033138">
    <property type="entry name" value="Cu_oxidase_CS"/>
</dbReference>
<evidence type="ECO:0000256" key="4">
    <source>
        <dbReference type="ARBA" id="ARBA00010609"/>
    </source>
</evidence>
<dbReference type="InterPro" id="IPR045087">
    <property type="entry name" value="Cu-oxidase_fam"/>
</dbReference>
<comment type="function">
    <text evidence="2 13">Lignin degradation and detoxification of lignin-derived products.</text>
</comment>
<dbReference type="PANTHER" id="PTHR11709:SF324">
    <property type="entry name" value="LACCASE-6"/>
    <property type="match status" value="1"/>
</dbReference>
<evidence type="ECO:0000256" key="2">
    <source>
        <dbReference type="ARBA" id="ARBA00002075"/>
    </source>
</evidence>
<evidence type="ECO:0000259" key="14">
    <source>
        <dbReference type="Pfam" id="PF00394"/>
    </source>
</evidence>
<protein>
    <recommendedName>
        <fullName evidence="5 13">Laccase</fullName>
        <ecNumber evidence="5 13">1.10.3.2</ecNumber>
    </recommendedName>
    <alternativeName>
        <fullName evidence="13">Benzenediol:oxygen oxidoreductase</fullName>
    </alternativeName>
    <alternativeName>
        <fullName evidence="13">Diphenol oxidase</fullName>
    </alternativeName>
    <alternativeName>
        <fullName evidence="13">Urishiol oxidase</fullName>
    </alternativeName>
</protein>
<dbReference type="GO" id="GO:0005507">
    <property type="term" value="F:copper ion binding"/>
    <property type="evidence" value="ECO:0007669"/>
    <property type="project" value="InterPro"/>
</dbReference>
<dbReference type="InterPro" id="IPR008972">
    <property type="entry name" value="Cupredoxin"/>
</dbReference>
<dbReference type="Gene3D" id="2.60.40.420">
    <property type="entry name" value="Cupredoxins - blue copper proteins"/>
    <property type="match status" value="3"/>
</dbReference>
<evidence type="ECO:0000256" key="13">
    <source>
        <dbReference type="RuleBase" id="RU361119"/>
    </source>
</evidence>
<evidence type="ECO:0000256" key="8">
    <source>
        <dbReference type="ARBA" id="ARBA00022723"/>
    </source>
</evidence>
<dbReference type="GO" id="GO:0046274">
    <property type="term" value="P:lignin catabolic process"/>
    <property type="evidence" value="ECO:0007669"/>
    <property type="project" value="UniProtKB-KW"/>
</dbReference>
<name>A0A843UQ62_COLES</name>
<gene>
    <name evidence="17" type="ORF">Taro_015522</name>
</gene>
<dbReference type="InterPro" id="IPR034288">
    <property type="entry name" value="CuRO_1_LCC"/>
</dbReference>
<dbReference type="CDD" id="cd13849">
    <property type="entry name" value="CuRO_1_LCC_plant"/>
    <property type="match status" value="1"/>
</dbReference>
<organism evidence="17 18">
    <name type="scientific">Colocasia esculenta</name>
    <name type="common">Wild taro</name>
    <name type="synonym">Arum esculentum</name>
    <dbReference type="NCBI Taxonomy" id="4460"/>
    <lineage>
        <taxon>Eukaryota</taxon>
        <taxon>Viridiplantae</taxon>
        <taxon>Streptophyta</taxon>
        <taxon>Embryophyta</taxon>
        <taxon>Tracheophyta</taxon>
        <taxon>Spermatophyta</taxon>
        <taxon>Magnoliopsida</taxon>
        <taxon>Liliopsida</taxon>
        <taxon>Araceae</taxon>
        <taxon>Aroideae</taxon>
        <taxon>Colocasieae</taxon>
        <taxon>Colocasia</taxon>
    </lineage>
</organism>
<keyword evidence="10 13" id="KW-0560">Oxidoreductase</keyword>
<evidence type="ECO:0000259" key="16">
    <source>
        <dbReference type="Pfam" id="PF07732"/>
    </source>
</evidence>
<evidence type="ECO:0000256" key="11">
    <source>
        <dbReference type="ARBA" id="ARBA00023008"/>
    </source>
</evidence>
<dbReference type="InterPro" id="IPR011707">
    <property type="entry name" value="Cu-oxidase-like_N"/>
</dbReference>